<proteinExistence type="predicted"/>
<keyword evidence="3" id="KW-1185">Reference proteome</keyword>
<protein>
    <submittedName>
        <fullName evidence="2">Uncharacterized protein</fullName>
    </submittedName>
</protein>
<accession>A0AA36GDX8</accession>
<feature type="compositionally biased region" description="Gly residues" evidence="1">
    <location>
        <begin position="1"/>
        <end position="10"/>
    </location>
</feature>
<reference evidence="2" key="1">
    <citation type="submission" date="2023-06" db="EMBL/GenBank/DDBJ databases">
        <authorList>
            <person name="Delattre M."/>
        </authorList>
    </citation>
    <scope>NUCLEOTIDE SEQUENCE</scope>
    <source>
        <strain evidence="2">AF72</strain>
    </source>
</reference>
<name>A0AA36GDX8_9BILA</name>
<comment type="caution">
    <text evidence="2">The sequence shown here is derived from an EMBL/GenBank/DDBJ whole genome shotgun (WGS) entry which is preliminary data.</text>
</comment>
<dbReference type="AlphaFoldDB" id="A0AA36GDX8"/>
<evidence type="ECO:0000256" key="1">
    <source>
        <dbReference type="SAM" id="MobiDB-lite"/>
    </source>
</evidence>
<sequence length="117" mass="11770">MASTEGGGGDTPQTPPAPAEETSRVASGESGGSMSKPPSVSKRLSCVEVTGAPPPLTIKKVTQFAIDPAAANPDSAGPTGTAQPGQRAHYVLLCMFVLRDLLIALARPSIMIGTIGG</sequence>
<dbReference type="EMBL" id="CATQJA010002701">
    <property type="protein sequence ID" value="CAJ0584912.1"/>
    <property type="molecule type" value="Genomic_DNA"/>
</dbReference>
<feature type="non-terminal residue" evidence="2">
    <location>
        <position position="117"/>
    </location>
</feature>
<dbReference type="Proteomes" id="UP001177023">
    <property type="component" value="Unassembled WGS sequence"/>
</dbReference>
<evidence type="ECO:0000313" key="3">
    <source>
        <dbReference type="Proteomes" id="UP001177023"/>
    </source>
</evidence>
<evidence type="ECO:0000313" key="2">
    <source>
        <dbReference type="EMBL" id="CAJ0584912.1"/>
    </source>
</evidence>
<organism evidence="2 3">
    <name type="scientific">Mesorhabditis spiculigera</name>
    <dbReference type="NCBI Taxonomy" id="96644"/>
    <lineage>
        <taxon>Eukaryota</taxon>
        <taxon>Metazoa</taxon>
        <taxon>Ecdysozoa</taxon>
        <taxon>Nematoda</taxon>
        <taxon>Chromadorea</taxon>
        <taxon>Rhabditida</taxon>
        <taxon>Rhabditina</taxon>
        <taxon>Rhabditomorpha</taxon>
        <taxon>Rhabditoidea</taxon>
        <taxon>Rhabditidae</taxon>
        <taxon>Mesorhabditinae</taxon>
        <taxon>Mesorhabditis</taxon>
    </lineage>
</organism>
<feature type="region of interest" description="Disordered" evidence="1">
    <location>
        <begin position="1"/>
        <end position="43"/>
    </location>
</feature>
<gene>
    <name evidence="2" type="ORF">MSPICULIGERA_LOCUS22947</name>
</gene>